<evidence type="ECO:0000256" key="1">
    <source>
        <dbReference type="SAM" id="MobiDB-lite"/>
    </source>
</evidence>
<name>A0A1Y2ABA2_9PLEO</name>
<protein>
    <submittedName>
        <fullName evidence="4">Uncharacterized protein</fullName>
    </submittedName>
</protein>
<feature type="region of interest" description="Disordered" evidence="1">
    <location>
        <begin position="342"/>
        <end position="382"/>
    </location>
</feature>
<evidence type="ECO:0000313" key="4">
    <source>
        <dbReference type="EMBL" id="ORY19833.1"/>
    </source>
</evidence>
<dbReference type="EMBL" id="MCFA01000001">
    <property type="protein sequence ID" value="ORY19833.1"/>
    <property type="molecule type" value="Genomic_DNA"/>
</dbReference>
<dbReference type="OrthoDB" id="4161477at2759"/>
<dbReference type="AlphaFoldDB" id="A0A1Y2ABA2"/>
<evidence type="ECO:0000313" key="5">
    <source>
        <dbReference type="Proteomes" id="UP000193144"/>
    </source>
</evidence>
<proteinExistence type="predicted"/>
<feature type="compositionally biased region" description="Polar residues" evidence="1">
    <location>
        <begin position="359"/>
        <end position="382"/>
    </location>
</feature>
<feature type="chain" id="PRO_5012260055" evidence="3">
    <location>
        <begin position="25"/>
        <end position="413"/>
    </location>
</feature>
<reference evidence="4 5" key="1">
    <citation type="submission" date="2016-07" db="EMBL/GenBank/DDBJ databases">
        <title>Pervasive Adenine N6-methylation of Active Genes in Fungi.</title>
        <authorList>
            <consortium name="DOE Joint Genome Institute"/>
            <person name="Mondo S.J."/>
            <person name="Dannebaum R.O."/>
            <person name="Kuo R.C."/>
            <person name="Labutti K."/>
            <person name="Haridas S."/>
            <person name="Kuo A."/>
            <person name="Salamov A."/>
            <person name="Ahrendt S.R."/>
            <person name="Lipzen A."/>
            <person name="Sullivan W."/>
            <person name="Andreopoulos W.B."/>
            <person name="Clum A."/>
            <person name="Lindquist E."/>
            <person name="Daum C."/>
            <person name="Ramamoorthy G.K."/>
            <person name="Gryganskyi A."/>
            <person name="Culley D."/>
            <person name="Magnuson J.K."/>
            <person name="James T.Y."/>
            <person name="O'Malley M.A."/>
            <person name="Stajich J.E."/>
            <person name="Spatafora J.W."/>
            <person name="Visel A."/>
            <person name="Grigoriev I.V."/>
        </authorList>
    </citation>
    <scope>NUCLEOTIDE SEQUENCE [LARGE SCALE GENOMIC DNA]</scope>
    <source>
        <strain evidence="4 5">CBS 115471</strain>
    </source>
</reference>
<keyword evidence="2" id="KW-0472">Membrane</keyword>
<keyword evidence="2" id="KW-0812">Transmembrane</keyword>
<accession>A0A1Y2ABA2</accession>
<dbReference type="Proteomes" id="UP000193144">
    <property type="component" value="Unassembled WGS sequence"/>
</dbReference>
<evidence type="ECO:0000256" key="3">
    <source>
        <dbReference type="SAM" id="SignalP"/>
    </source>
</evidence>
<evidence type="ECO:0000256" key="2">
    <source>
        <dbReference type="SAM" id="Phobius"/>
    </source>
</evidence>
<keyword evidence="2" id="KW-1133">Transmembrane helix</keyword>
<gene>
    <name evidence="4" type="ORF">BCR34DRAFT_5016</name>
</gene>
<feature type="transmembrane region" description="Helical" evidence="2">
    <location>
        <begin position="395"/>
        <end position="412"/>
    </location>
</feature>
<feature type="signal peptide" evidence="3">
    <location>
        <begin position="1"/>
        <end position="24"/>
    </location>
</feature>
<organism evidence="4 5">
    <name type="scientific">Clohesyomyces aquaticus</name>
    <dbReference type="NCBI Taxonomy" id="1231657"/>
    <lineage>
        <taxon>Eukaryota</taxon>
        <taxon>Fungi</taxon>
        <taxon>Dikarya</taxon>
        <taxon>Ascomycota</taxon>
        <taxon>Pezizomycotina</taxon>
        <taxon>Dothideomycetes</taxon>
        <taxon>Pleosporomycetidae</taxon>
        <taxon>Pleosporales</taxon>
        <taxon>Lindgomycetaceae</taxon>
        <taxon>Clohesyomyces</taxon>
    </lineage>
</organism>
<keyword evidence="5" id="KW-1185">Reference proteome</keyword>
<sequence length="413" mass="43523">MPFAMRILPAFFTLSPFIFWGSTADLTTSSPPYRSTFIANTSTLLTTYPPLSTANISSCTPNCSWHVPSMSHLTWMYIVPTATMVVATVQVIINKDANTTRTTTISEKLPSGVTVSPIPTNVAGTRITSVTDSFGNISTIAFPSGWVEYDATATWSGTLSTSSQCQTGEHAVTITTHPPYPNIEGSVATTIAEDPRGIFYEPFILGEPGSYYFFSAILADELFVQVCSNEEASPPLAAQGTHFLTDTVTSFESGYVQTVAKPATNPSLGAEETKDGGVEKTQIAGPIPIPLPTPHDGQIQAPEPSVGPMFPATASGVDAFVTHTAGLYSGILSEERSILGSNGLPQSYHGGSPSGGADTPSSLKGTGTNTLSSEPSTEAVPSQFTGAANSRFASMWGWIWGFIVLASSMLLAF</sequence>
<keyword evidence="3" id="KW-0732">Signal</keyword>
<comment type="caution">
    <text evidence="4">The sequence shown here is derived from an EMBL/GenBank/DDBJ whole genome shotgun (WGS) entry which is preliminary data.</text>
</comment>